<evidence type="ECO:0000259" key="4">
    <source>
        <dbReference type="Pfam" id="PF13018"/>
    </source>
</evidence>
<feature type="non-terminal residue" evidence="5">
    <location>
        <position position="1121"/>
    </location>
</feature>
<evidence type="ECO:0000256" key="1">
    <source>
        <dbReference type="SAM" id="MobiDB-lite"/>
    </source>
</evidence>
<protein>
    <recommendedName>
        <fullName evidence="7">Adhesin</fullName>
    </recommendedName>
</protein>
<evidence type="ECO:0000313" key="5">
    <source>
        <dbReference type="EMBL" id="RAL17952.1"/>
    </source>
</evidence>
<dbReference type="Pfam" id="PF13018">
    <property type="entry name" value="ESPR"/>
    <property type="match status" value="1"/>
</dbReference>
<feature type="domain" description="Trimeric autotransporter adhesin YadA-like stalk" evidence="3">
    <location>
        <begin position="292"/>
        <end position="322"/>
    </location>
</feature>
<dbReference type="Proteomes" id="UP000248689">
    <property type="component" value="Unassembled WGS sequence"/>
</dbReference>
<reference evidence="6" key="1">
    <citation type="submission" date="2018-02" db="EMBL/GenBank/DDBJ databases">
        <title>Glaesserella australis sp. nov., isolated from the lungs of pigs.</title>
        <authorList>
            <person name="Turni C."/>
            <person name="Christensen H."/>
        </authorList>
    </citation>
    <scope>NUCLEOTIDE SEQUENCE [LARGE SCALE GENOMIC DNA]</scope>
    <source>
        <strain evidence="6">HS4635</strain>
    </source>
</reference>
<dbReference type="AlphaFoldDB" id="A0A328BXZ3"/>
<dbReference type="CDD" id="cd12820">
    <property type="entry name" value="LbR_YadA-like"/>
    <property type="match status" value="3"/>
</dbReference>
<feature type="domain" description="Trimeric autotransporter adhesin YadA-like head" evidence="2">
    <location>
        <begin position="198"/>
        <end position="224"/>
    </location>
</feature>
<dbReference type="SUPFAM" id="SSF101967">
    <property type="entry name" value="Adhesin YadA, collagen-binding domain"/>
    <property type="match status" value="4"/>
</dbReference>
<feature type="region of interest" description="Disordered" evidence="1">
    <location>
        <begin position="1066"/>
        <end position="1121"/>
    </location>
</feature>
<dbReference type="InterPro" id="IPR011049">
    <property type="entry name" value="Serralysin-like_metalloprot_C"/>
</dbReference>
<dbReference type="InterPro" id="IPR008635">
    <property type="entry name" value="Coiled_stalk_dom"/>
</dbReference>
<feature type="domain" description="Trimeric autotransporter adhesin YadA-like head" evidence="2">
    <location>
        <begin position="170"/>
        <end position="196"/>
    </location>
</feature>
<dbReference type="Pfam" id="PF05658">
    <property type="entry name" value="YadA_head"/>
    <property type="match status" value="9"/>
</dbReference>
<comment type="caution">
    <text evidence="5">The sequence shown here is derived from an EMBL/GenBank/DDBJ whole genome shotgun (WGS) entry which is preliminary data.</text>
</comment>
<dbReference type="InterPro" id="IPR026394">
    <property type="entry name" value="RPT_S_cricet"/>
</dbReference>
<proteinExistence type="predicted"/>
<feature type="domain" description="Trimeric autotransporter adhesin YadA-like head" evidence="2">
    <location>
        <begin position="438"/>
        <end position="459"/>
    </location>
</feature>
<dbReference type="GO" id="GO:0019867">
    <property type="term" value="C:outer membrane"/>
    <property type="evidence" value="ECO:0007669"/>
    <property type="project" value="InterPro"/>
</dbReference>
<feature type="domain" description="ESPR" evidence="4">
    <location>
        <begin position="1"/>
        <end position="49"/>
    </location>
</feature>
<dbReference type="Gene3D" id="2.150.10.10">
    <property type="entry name" value="Serralysin-like metalloprotease, C-terminal"/>
    <property type="match status" value="5"/>
</dbReference>
<dbReference type="Pfam" id="PF05662">
    <property type="entry name" value="YadA_stalk"/>
    <property type="match status" value="2"/>
</dbReference>
<dbReference type="RefSeq" id="WP_111750867.1">
    <property type="nucleotide sequence ID" value="NZ_PTPX01000020.1"/>
</dbReference>
<feature type="domain" description="Trimeric autotransporter adhesin YadA-like head" evidence="2">
    <location>
        <begin position="226"/>
        <end position="252"/>
    </location>
</feature>
<dbReference type="Pfam" id="PF19079">
    <property type="entry name" value="CFSR"/>
    <property type="match status" value="1"/>
</dbReference>
<dbReference type="OrthoDB" id="5691097at2"/>
<accession>A0A328BXZ3</accession>
<feature type="domain" description="Trimeric autotransporter adhesin YadA-like stalk" evidence="3">
    <location>
        <begin position="684"/>
        <end position="707"/>
    </location>
</feature>
<sequence length="1121" mass="112123">MNKIFKVIWNHSTQRLEVVSELARSHGKSSSKTDKRVALGTMALAIGVATGSFVSGESAAATSNAAWSSYCLQQGGVTTSCANHPLQSNGGSVHVQAAGTYAGLGANSNPSEWGTSIGANSTTGNGGSAVGFNTKATGGESSALGANAVASGTRAIAIGGANNPTNAAEAIGDRSIAIGMNSSTTGENATALGTSATATGTSSMALGRNTTATKAGATALGNEADATADFATALGHESNATIAGSVALGSGSATGAVVSTPSAVIRGTTYNFAGASAYSTVSVGNDSQKRTITNMAAGRISSDSTDAINGSQLFGVITELNKISETANPDTYFHVNENNPSQGEGNAQTNLGKIRDKAGARGAYSLTAGVNAKATVGNSTSIGYNSNASALNATALGVLAHAANNNTISIGPSATALAAQSIAIGRHANVTVEGASMSIAIGDHAHTSGADSIALGQNAGASNSNAYAIGSNAVATNVSSIALGYTANSSGRRALALGAGSVSSGFSAVALGQLSQATADNATSIGSTAVARGNGSVAVGNSTAVGERAHGSVALGNDSHIAMDATNSTIVGSGSNIQPNLVNTHSFGTNNTLAASHAGVVGNNNQLQNGATNTFIMGNNITATAANNVILGANSSESSVTTAKGVPSTIGDAKVGNITYSSSNFAGLNAAGIVSVGAQDAVRRIINVAAGNISSTSTDAINGSQLYFIAHKLDSEKADVTRKYTYSIRNEANALQNTNGEADIWTLKGDDSLSFGATNALKVTTDAAGNIVYDLSDSTKANITKAKTTVESGRNTTVKSGTNPDGSTNYVINAESPFEYVTENGEKLVLIDGKFYKEDQLEADGSLKNNAVAYTGNTKIYARNNGNTKQVVGNIANGNIANGSDHAVTGDQLFNYVNVNGTAATNSTGKVNFVNGTNTQVSVDNNGNIAYNVLNTTLNIHSSSTGGNIGSVQVPTGTNANNFVNALDIANIINSSGWRITADKTTGTNTGTNTEELINPGDLVKLIAGDNIDIKQENGNFTISTTAAKNGVNGKDGVTLTSITKENGVTTVTFSDGKTFEIRDGVDGAAGAKGDTGAAGKDGKNATASVVDNQDGTHTITVTDGNGQTSTTTVRNGVDGK</sequence>
<dbReference type="InterPro" id="IPR008640">
    <property type="entry name" value="Adhesin_Head_dom"/>
</dbReference>
<dbReference type="Gene3D" id="1.20.5.170">
    <property type="match status" value="1"/>
</dbReference>
<feature type="domain" description="Trimeric autotransporter adhesin YadA-like head" evidence="2">
    <location>
        <begin position="504"/>
        <end position="527"/>
    </location>
</feature>
<gene>
    <name evidence="5" type="ORF">C5N92_10860</name>
</gene>
<evidence type="ECO:0000313" key="6">
    <source>
        <dbReference type="Proteomes" id="UP000248689"/>
    </source>
</evidence>
<feature type="domain" description="Trimeric autotransporter adhesin YadA-like head" evidence="2">
    <location>
        <begin position="136"/>
        <end position="160"/>
    </location>
</feature>
<dbReference type="InterPro" id="IPR024973">
    <property type="entry name" value="ESPR"/>
</dbReference>
<evidence type="ECO:0008006" key="7">
    <source>
        <dbReference type="Google" id="ProtNLM"/>
    </source>
</evidence>
<feature type="domain" description="Trimeric autotransporter adhesin YadA-like head" evidence="2">
    <location>
        <begin position="404"/>
        <end position="427"/>
    </location>
</feature>
<dbReference type="EMBL" id="PTPX01000020">
    <property type="protein sequence ID" value="RAL17952.1"/>
    <property type="molecule type" value="Genomic_DNA"/>
</dbReference>
<evidence type="ECO:0000259" key="2">
    <source>
        <dbReference type="Pfam" id="PF05658"/>
    </source>
</evidence>
<dbReference type="Gene3D" id="3.90.1780.10">
    <property type="entry name" value="Trimeric adhesin"/>
    <property type="match status" value="1"/>
</dbReference>
<keyword evidence="6" id="KW-1185">Reference proteome</keyword>
<dbReference type="InterPro" id="IPR037174">
    <property type="entry name" value="Trimeric_adhesin"/>
</dbReference>
<feature type="domain" description="Trimeric autotransporter adhesin YadA-like head" evidence="2">
    <location>
        <begin position="475"/>
        <end position="501"/>
    </location>
</feature>
<organism evidence="5 6">
    <name type="scientific">Glaesserella australis</name>
    <dbReference type="NCBI Taxonomy" id="2094024"/>
    <lineage>
        <taxon>Bacteria</taxon>
        <taxon>Pseudomonadati</taxon>
        <taxon>Pseudomonadota</taxon>
        <taxon>Gammaproteobacteria</taxon>
        <taxon>Pasteurellales</taxon>
        <taxon>Pasteurellaceae</taxon>
        <taxon>Glaesserella</taxon>
    </lineage>
</organism>
<feature type="compositionally biased region" description="Polar residues" evidence="1">
    <location>
        <begin position="1090"/>
        <end position="1115"/>
    </location>
</feature>
<feature type="domain" description="Trimeric autotransporter adhesin YadA-like head" evidence="2">
    <location>
        <begin position="378"/>
        <end position="397"/>
    </location>
</feature>
<evidence type="ECO:0000259" key="3">
    <source>
        <dbReference type="Pfam" id="PF05662"/>
    </source>
</evidence>
<feature type="compositionally biased region" description="Low complexity" evidence="1">
    <location>
        <begin position="1067"/>
        <end position="1079"/>
    </location>
</feature>
<name>A0A328BXZ3_9PAST</name>